<gene>
    <name evidence="3" type="ORF">GCM10017581_017640</name>
</gene>
<evidence type="ECO:0000259" key="2">
    <source>
        <dbReference type="Pfam" id="PF11350"/>
    </source>
</evidence>
<dbReference type="Proteomes" id="UP001143480">
    <property type="component" value="Unassembled WGS sequence"/>
</dbReference>
<evidence type="ECO:0000313" key="3">
    <source>
        <dbReference type="EMBL" id="GLL00024.1"/>
    </source>
</evidence>
<reference evidence="3" key="2">
    <citation type="submission" date="2023-01" db="EMBL/GenBank/DDBJ databases">
        <authorList>
            <person name="Sun Q."/>
            <person name="Evtushenko L."/>
        </authorList>
    </citation>
    <scope>NUCLEOTIDE SEQUENCE</scope>
    <source>
        <strain evidence="3">VKM Ac-1321</strain>
    </source>
</reference>
<reference evidence="3" key="1">
    <citation type="journal article" date="2014" name="Int. J. Syst. Evol. Microbiol.">
        <title>Complete genome sequence of Corynebacterium casei LMG S-19264T (=DSM 44701T), isolated from a smear-ripened cheese.</title>
        <authorList>
            <consortium name="US DOE Joint Genome Institute (JGI-PGF)"/>
            <person name="Walter F."/>
            <person name="Albersmeier A."/>
            <person name="Kalinowski J."/>
            <person name="Ruckert C."/>
        </authorList>
    </citation>
    <scope>NUCLEOTIDE SEQUENCE</scope>
    <source>
        <strain evidence="3">VKM Ac-1321</strain>
    </source>
</reference>
<feature type="domain" description="DUF3152" evidence="2">
    <location>
        <begin position="80"/>
        <end position="246"/>
    </location>
</feature>
<organism evidence="3 4">
    <name type="scientific">Dactylosporangium matsuzakiense</name>
    <dbReference type="NCBI Taxonomy" id="53360"/>
    <lineage>
        <taxon>Bacteria</taxon>
        <taxon>Bacillati</taxon>
        <taxon>Actinomycetota</taxon>
        <taxon>Actinomycetes</taxon>
        <taxon>Micromonosporales</taxon>
        <taxon>Micromonosporaceae</taxon>
        <taxon>Dactylosporangium</taxon>
    </lineage>
</organism>
<sequence length="269" mass="27520">MGRRLWLVLLVASALLAGSSLVWYLLSASSPTGTFVAASASASPAGLESPSVPAPSAALSSGASPSPASPSPASPAPVVVPGSGNGRFDFAGSGGERVGGAGHLVHYVVATEQGSGVDPETFAAAVQRTLGDPRSWIAGGNFSFQRVPAGSASELTVHLATPATTDTMCARRGVRTKGEVSCRGGRDVIINLKRWLLAVAWYPTVADYRDMVVNHEVGHFLGNGHAVCPRKGAPAPVMARQSFGLEGCVANAWPYPDGKNLVTGPPAPR</sequence>
<name>A0A9W6KI98_9ACTN</name>
<proteinExistence type="predicted"/>
<comment type="caution">
    <text evidence="3">The sequence shown here is derived from an EMBL/GenBank/DDBJ whole genome shotgun (WGS) entry which is preliminary data.</text>
</comment>
<dbReference type="RefSeq" id="WP_261962804.1">
    <property type="nucleotide sequence ID" value="NZ_BAAAXA010000001.1"/>
</dbReference>
<keyword evidence="4" id="KW-1185">Reference proteome</keyword>
<feature type="compositionally biased region" description="Low complexity" evidence="1">
    <location>
        <begin position="49"/>
        <end position="66"/>
    </location>
</feature>
<dbReference type="EMBL" id="BSFP01000006">
    <property type="protein sequence ID" value="GLL00024.1"/>
    <property type="molecule type" value="Genomic_DNA"/>
</dbReference>
<accession>A0A9W6KI98</accession>
<protein>
    <recommendedName>
        <fullName evidence="2">DUF3152 domain-containing protein</fullName>
    </recommendedName>
</protein>
<dbReference type="AlphaFoldDB" id="A0A9W6KI98"/>
<dbReference type="SUPFAM" id="SSF55486">
    <property type="entry name" value="Metalloproteases ('zincins'), catalytic domain"/>
    <property type="match status" value="1"/>
</dbReference>
<dbReference type="InterPro" id="IPR022603">
    <property type="entry name" value="DUF3152"/>
</dbReference>
<dbReference type="Pfam" id="PF11350">
    <property type="entry name" value="DUF3152"/>
    <property type="match status" value="1"/>
</dbReference>
<feature type="region of interest" description="Disordered" evidence="1">
    <location>
        <begin position="46"/>
        <end position="80"/>
    </location>
</feature>
<evidence type="ECO:0000256" key="1">
    <source>
        <dbReference type="SAM" id="MobiDB-lite"/>
    </source>
</evidence>
<evidence type="ECO:0000313" key="4">
    <source>
        <dbReference type="Proteomes" id="UP001143480"/>
    </source>
</evidence>